<comment type="caution">
    <text evidence="1">The sequence shown here is derived from an EMBL/GenBank/DDBJ whole genome shotgun (WGS) entry which is preliminary data.</text>
</comment>
<organism evidence="1 2">
    <name type="scientific">Lepagella muris</name>
    <dbReference type="NCBI Taxonomy" id="3032870"/>
    <lineage>
        <taxon>Bacteria</taxon>
        <taxon>Pseudomonadati</taxon>
        <taxon>Bacteroidota</taxon>
        <taxon>Bacteroidia</taxon>
        <taxon>Bacteroidales</taxon>
        <taxon>Muribaculaceae</taxon>
        <taxon>Lepagella</taxon>
    </lineage>
</organism>
<accession>A0AC61RI52</accession>
<keyword evidence="2" id="KW-1185">Reference proteome</keyword>
<evidence type="ECO:0000313" key="2">
    <source>
        <dbReference type="Proteomes" id="UP000306319"/>
    </source>
</evidence>
<gene>
    <name evidence="1" type="ORF">E5331_06460</name>
</gene>
<sequence length="533" mass="62401">MRNVMKENRIKYPIGLQSFEELRRGGYVYVDKTGFIPSLLDKKYYFLSRPRRFGKSLTLSMLEAYFCGRKDLFEGLSVYDWERDWIEYPVIHIDFNSMKGVEPDEIVEELRQMLFEIAGNYEVSLPFESYWTRERYPIGRLFFDLIRLMSEQYKRNVVVLIDEYDKGIIEVLHDEQLRMNATDLLRPFFSVLKSADRYIKFAFITGVSRFRNTTIFSGANNLSDISLDRRYASFLGITEKEMLTYFQPALNDISERYGWSYDKVVEVLRDRYDGYRFTSEEEYVYNPFSLLSALDFEAFQDYWVATGTSKVLATYLKASKFTFRDLTRRWVSANQLGSTYTKENPLSLFFQTGYLTIRDFDGFNAYRLGIPNQEVQNALVELIIPEFVEGVDADTIGDMTMTLRKAINSGDVDDMMQTLRSLMASIPYHEIDVKLLEKHMHLCMYVVFLMLGVDTKCEIVESAGRVDMVAQTPWRVYVFEFKIDKSAEEALRQIDEKGYAISWEASDRKVIKIGVNFSSKLRTIDSWIAEVRS</sequence>
<dbReference type="Proteomes" id="UP000306319">
    <property type="component" value="Unassembled WGS sequence"/>
</dbReference>
<evidence type="ECO:0000313" key="1">
    <source>
        <dbReference type="EMBL" id="TGY79310.1"/>
    </source>
</evidence>
<protein>
    <submittedName>
        <fullName evidence="1">AAA family ATPase</fullName>
    </submittedName>
</protein>
<name>A0AC61RI52_9BACT</name>
<proteinExistence type="predicted"/>
<reference evidence="1" key="1">
    <citation type="submission" date="2019-04" db="EMBL/GenBank/DDBJ databases">
        <title>Microbes associate with the intestines of laboratory mice.</title>
        <authorList>
            <person name="Navarre W."/>
            <person name="Wong E."/>
            <person name="Huang K."/>
            <person name="Tropini C."/>
            <person name="Ng K."/>
            <person name="Yu B."/>
        </authorList>
    </citation>
    <scope>NUCLEOTIDE SEQUENCE</scope>
    <source>
        <strain evidence="1">NM04_E33</strain>
    </source>
</reference>
<dbReference type="EMBL" id="SRYB01000007">
    <property type="protein sequence ID" value="TGY79310.1"/>
    <property type="molecule type" value="Genomic_DNA"/>
</dbReference>